<keyword evidence="3" id="KW-1185">Reference proteome</keyword>
<dbReference type="CDD" id="cd00144">
    <property type="entry name" value="MPP_PPP_family"/>
    <property type="match status" value="1"/>
</dbReference>
<dbReference type="InterPro" id="IPR006186">
    <property type="entry name" value="Ser/Thr-sp_prot-phosphatase"/>
</dbReference>
<dbReference type="EMBL" id="CP001108">
    <property type="protein sequence ID" value="ACF45514.1"/>
    <property type="molecule type" value="Genomic_DNA"/>
</dbReference>
<dbReference type="GO" id="GO:0008803">
    <property type="term" value="F:bis(5'-nucleosyl)-tetraphosphatase (symmetrical) activity"/>
    <property type="evidence" value="ECO:0007669"/>
    <property type="project" value="TreeGrafter"/>
</dbReference>
<dbReference type="HOGENOM" id="CLU_023125_4_0_10"/>
<feature type="domain" description="Calcineurin-like phosphoesterase" evidence="1">
    <location>
        <begin position="10"/>
        <end position="187"/>
    </location>
</feature>
<dbReference type="GO" id="GO:0110154">
    <property type="term" value="P:RNA decapping"/>
    <property type="evidence" value="ECO:0007669"/>
    <property type="project" value="TreeGrafter"/>
</dbReference>
<reference evidence="2" key="1">
    <citation type="submission" date="2008-06" db="EMBL/GenBank/DDBJ databases">
        <title>Complete sequence of chromosome of Prosthecochloris aestuarii DSM 271.</title>
        <authorList>
            <consortium name="US DOE Joint Genome Institute"/>
            <person name="Lucas S."/>
            <person name="Copeland A."/>
            <person name="Lapidus A."/>
            <person name="Glavina del Rio T."/>
            <person name="Dalin E."/>
            <person name="Tice H."/>
            <person name="Bruce D."/>
            <person name="Goodwin L."/>
            <person name="Pitluck S."/>
            <person name="Schmutz J."/>
            <person name="Larimer F."/>
            <person name="Land M."/>
            <person name="Hauser L."/>
            <person name="Kyrpides N."/>
            <person name="Anderson I."/>
            <person name="Liu Z."/>
            <person name="Li T."/>
            <person name="Zhao F."/>
            <person name="Overmann J."/>
            <person name="Bryant D.A."/>
            <person name="Richardson P."/>
        </authorList>
    </citation>
    <scope>NUCLEOTIDE SEQUENCE [LARGE SCALE GENOMIC DNA]</scope>
    <source>
        <strain evidence="2">DSM 271</strain>
    </source>
</reference>
<protein>
    <submittedName>
        <fullName evidence="2">Metallophosphoesterase</fullName>
    </submittedName>
</protein>
<dbReference type="PRINTS" id="PR00114">
    <property type="entry name" value="STPHPHTASE"/>
</dbReference>
<dbReference type="Proteomes" id="UP000002725">
    <property type="component" value="Chromosome"/>
</dbReference>
<organism evidence="2 3">
    <name type="scientific">Prosthecochloris aestuarii (strain DSM 271 / SK 413)</name>
    <dbReference type="NCBI Taxonomy" id="290512"/>
    <lineage>
        <taxon>Bacteria</taxon>
        <taxon>Pseudomonadati</taxon>
        <taxon>Chlorobiota</taxon>
        <taxon>Chlorobiia</taxon>
        <taxon>Chlorobiales</taxon>
        <taxon>Chlorobiaceae</taxon>
        <taxon>Prosthecochloris</taxon>
    </lineage>
</organism>
<dbReference type="SUPFAM" id="SSF56300">
    <property type="entry name" value="Metallo-dependent phosphatases"/>
    <property type="match status" value="1"/>
</dbReference>
<dbReference type="InterPro" id="IPR004843">
    <property type="entry name" value="Calcineurin-like_PHP"/>
</dbReference>
<dbReference type="GO" id="GO:0016791">
    <property type="term" value="F:phosphatase activity"/>
    <property type="evidence" value="ECO:0007669"/>
    <property type="project" value="TreeGrafter"/>
</dbReference>
<name>B4S516_PROA2</name>
<dbReference type="GO" id="GO:0005737">
    <property type="term" value="C:cytoplasm"/>
    <property type="evidence" value="ECO:0007669"/>
    <property type="project" value="TreeGrafter"/>
</dbReference>
<evidence type="ECO:0000259" key="1">
    <source>
        <dbReference type="Pfam" id="PF00149"/>
    </source>
</evidence>
<dbReference type="AlphaFoldDB" id="B4S516"/>
<sequence length="230" mass="25952">MPESISQNARIIAVGDIHGCIASLKKLCRQLELQPSDQLVFLGDYIDRGKNAQAVIDFLIDLRRSFTCFFLMGNHELMLLDSLKTGNASDWLRNGGKETLQSYAVKSARDLPLSHIGFLQSCHYYLESKDFIFVHGGLDPDMSIKNNIGYLKPADFCWMRTHLRSSYLETNRYNWEKTVVCAHTPAPEIINLKKLIAIDTGCVYKDDPSLGKLSAIILPSRQLVQTVNID</sequence>
<dbReference type="InterPro" id="IPR050126">
    <property type="entry name" value="Ap4A_hydrolase"/>
</dbReference>
<dbReference type="eggNOG" id="COG0639">
    <property type="taxonomic scope" value="Bacteria"/>
</dbReference>
<dbReference type="PANTHER" id="PTHR42850:SF4">
    <property type="entry name" value="ZINC-DEPENDENT ENDOPOLYPHOSPHATASE"/>
    <property type="match status" value="1"/>
</dbReference>
<gene>
    <name evidence="2" type="ordered locus">Paes_0458</name>
</gene>
<dbReference type="STRING" id="290512.Paes_0458"/>
<dbReference type="PANTHER" id="PTHR42850">
    <property type="entry name" value="METALLOPHOSPHOESTERASE"/>
    <property type="match status" value="1"/>
</dbReference>
<dbReference type="KEGG" id="paa:Paes_0458"/>
<evidence type="ECO:0000313" key="2">
    <source>
        <dbReference type="EMBL" id="ACF45514.1"/>
    </source>
</evidence>
<dbReference type="RefSeq" id="WP_012505051.1">
    <property type="nucleotide sequence ID" value="NC_011059.1"/>
</dbReference>
<accession>B4S516</accession>
<proteinExistence type="predicted"/>
<dbReference type="Pfam" id="PF00149">
    <property type="entry name" value="Metallophos"/>
    <property type="match status" value="1"/>
</dbReference>
<evidence type="ECO:0000313" key="3">
    <source>
        <dbReference type="Proteomes" id="UP000002725"/>
    </source>
</evidence>
<dbReference type="Gene3D" id="3.60.21.10">
    <property type="match status" value="1"/>
</dbReference>
<dbReference type="InterPro" id="IPR029052">
    <property type="entry name" value="Metallo-depent_PP-like"/>
</dbReference>